<comment type="caution">
    <text evidence="3">The sequence shown here is derived from an EMBL/GenBank/DDBJ whole genome shotgun (WGS) entry which is preliminary data.</text>
</comment>
<dbReference type="EMBL" id="WJQU01001962">
    <property type="protein sequence ID" value="KAJ6633503.1"/>
    <property type="molecule type" value="Genomic_DNA"/>
</dbReference>
<gene>
    <name evidence="3" type="primary">PDSS2_1</name>
    <name evidence="3" type="ORF">Bhyg_15708</name>
</gene>
<dbReference type="GO" id="GO:0006744">
    <property type="term" value="P:ubiquinone biosynthetic process"/>
    <property type="evidence" value="ECO:0007669"/>
    <property type="project" value="TreeGrafter"/>
</dbReference>
<feature type="chain" id="PRO_5040328076" evidence="2">
    <location>
        <begin position="19"/>
        <end position="324"/>
    </location>
</feature>
<dbReference type="OrthoDB" id="9983019at2759"/>
<organism evidence="3 4">
    <name type="scientific">Pseudolycoriella hygida</name>
    <dbReference type="NCBI Taxonomy" id="35572"/>
    <lineage>
        <taxon>Eukaryota</taxon>
        <taxon>Metazoa</taxon>
        <taxon>Ecdysozoa</taxon>
        <taxon>Arthropoda</taxon>
        <taxon>Hexapoda</taxon>
        <taxon>Insecta</taxon>
        <taxon>Pterygota</taxon>
        <taxon>Neoptera</taxon>
        <taxon>Endopterygota</taxon>
        <taxon>Diptera</taxon>
        <taxon>Nematocera</taxon>
        <taxon>Sciaroidea</taxon>
        <taxon>Sciaridae</taxon>
        <taxon>Pseudolycoriella</taxon>
    </lineage>
</organism>
<dbReference type="SUPFAM" id="SSF48576">
    <property type="entry name" value="Terpenoid synthases"/>
    <property type="match status" value="1"/>
</dbReference>
<accession>A0A9Q0ML23</accession>
<reference evidence="3" key="1">
    <citation type="submission" date="2022-07" db="EMBL/GenBank/DDBJ databases">
        <authorList>
            <person name="Trinca V."/>
            <person name="Uliana J.V.C."/>
            <person name="Torres T.T."/>
            <person name="Ward R.J."/>
            <person name="Monesi N."/>
        </authorList>
    </citation>
    <scope>NUCLEOTIDE SEQUENCE</scope>
    <source>
        <strain evidence="3">HSMRA1968</strain>
        <tissue evidence="3">Whole embryos</tissue>
    </source>
</reference>
<dbReference type="Proteomes" id="UP001151699">
    <property type="component" value="Unassembled WGS sequence"/>
</dbReference>
<protein>
    <submittedName>
        <fullName evidence="3">All trans-polyprenyl-diphosphate synthase PDSS2</fullName>
    </submittedName>
</protein>
<dbReference type="GO" id="GO:0004659">
    <property type="term" value="F:prenyltransferase activity"/>
    <property type="evidence" value="ECO:0007669"/>
    <property type="project" value="TreeGrafter"/>
</dbReference>
<dbReference type="AlphaFoldDB" id="A0A9Q0ML23"/>
<evidence type="ECO:0000313" key="3">
    <source>
        <dbReference type="EMBL" id="KAJ6633503.1"/>
    </source>
</evidence>
<sequence length="324" mass="35485">MQAWGLIVLLVSKAAGHAAHIPDMEQDKSAGVLHSQRALAEVTEMIRISHLVHQGLVNLQPLTQAGHDLSMHSDMTFGNKIALLSGDYLLGNSCAELAGLRNQELVELISSAVRDLAESEFLGDRDEQNNPLPSKPLPRRETSTNETEDEDLVASDVLKPMPKDSCMGIPEKEWALRHILSAGSLLGKSCQGALKLAGHPEAIQNSGYLFGKHLSLAWQAGLDLEPYQSTTLPLNTTFSLVSAPILFHLDYDPSLYTEIQKGYVSVEDVDYEKIHSEVIKGPGLEKTKDLQRKHSLAAIKVLNLFPPSDARSALQNIIFAMQDL</sequence>
<proteinExistence type="predicted"/>
<dbReference type="Gene3D" id="1.10.600.10">
    <property type="entry name" value="Farnesyl Diphosphate Synthase"/>
    <property type="match status" value="1"/>
</dbReference>
<dbReference type="GO" id="GO:0008299">
    <property type="term" value="P:isoprenoid biosynthetic process"/>
    <property type="evidence" value="ECO:0007669"/>
    <property type="project" value="TreeGrafter"/>
</dbReference>
<name>A0A9Q0ML23_9DIPT</name>
<dbReference type="PANTHER" id="PTHR12001">
    <property type="entry name" value="GERANYLGERANYL PYROPHOSPHATE SYNTHASE"/>
    <property type="match status" value="1"/>
</dbReference>
<evidence type="ECO:0000256" key="2">
    <source>
        <dbReference type="SAM" id="SignalP"/>
    </source>
</evidence>
<feature type="signal peptide" evidence="2">
    <location>
        <begin position="1"/>
        <end position="18"/>
    </location>
</feature>
<dbReference type="GO" id="GO:1990234">
    <property type="term" value="C:transferase complex"/>
    <property type="evidence" value="ECO:0007669"/>
    <property type="project" value="TreeGrafter"/>
</dbReference>
<keyword evidence="4" id="KW-1185">Reference proteome</keyword>
<feature type="region of interest" description="Disordered" evidence="1">
    <location>
        <begin position="120"/>
        <end position="151"/>
    </location>
</feature>
<dbReference type="InterPro" id="IPR008949">
    <property type="entry name" value="Isoprenoid_synthase_dom_sf"/>
</dbReference>
<evidence type="ECO:0000313" key="4">
    <source>
        <dbReference type="Proteomes" id="UP001151699"/>
    </source>
</evidence>
<dbReference type="PANTHER" id="PTHR12001:SF55">
    <property type="entry name" value="ALL TRANS-POLYPRENYL-DIPHOSPHATE SYNTHASE PDSS2"/>
    <property type="match status" value="1"/>
</dbReference>
<keyword evidence="2" id="KW-0732">Signal</keyword>
<evidence type="ECO:0000256" key="1">
    <source>
        <dbReference type="SAM" id="MobiDB-lite"/>
    </source>
</evidence>
<dbReference type="GO" id="GO:0005739">
    <property type="term" value="C:mitochondrion"/>
    <property type="evidence" value="ECO:0007669"/>
    <property type="project" value="TreeGrafter"/>
</dbReference>